<feature type="domain" description="B12-binding N-terminal" evidence="5">
    <location>
        <begin position="1"/>
        <end position="88"/>
    </location>
</feature>
<dbReference type="GO" id="GO:0050667">
    <property type="term" value="P:homocysteine metabolic process"/>
    <property type="evidence" value="ECO:0007669"/>
    <property type="project" value="TreeGrafter"/>
</dbReference>
<reference evidence="6" key="2">
    <citation type="submission" date="2020-10" db="EMBL/GenBank/DDBJ databases">
        <title>Comparative genomics of the Acetobacterium genus.</title>
        <authorList>
            <person name="Marshall C."/>
            <person name="May H."/>
            <person name="Norman S."/>
        </authorList>
    </citation>
    <scope>NUCLEOTIDE SEQUENCE</scope>
    <source>
        <strain evidence="6">DER-2019</strain>
    </source>
</reference>
<evidence type="ECO:0000259" key="4">
    <source>
        <dbReference type="PROSITE" id="PS51332"/>
    </source>
</evidence>
<organism evidence="6 7">
    <name type="scientific">Acetobacterium paludosum</name>
    <dbReference type="NCBI Taxonomy" id="52693"/>
    <lineage>
        <taxon>Bacteria</taxon>
        <taxon>Bacillati</taxon>
        <taxon>Bacillota</taxon>
        <taxon>Clostridia</taxon>
        <taxon>Eubacteriales</taxon>
        <taxon>Eubacteriaceae</taxon>
        <taxon>Acetobacterium</taxon>
    </lineage>
</organism>
<name>A0A923HUY8_9FIRM</name>
<evidence type="ECO:0000256" key="3">
    <source>
        <dbReference type="ARBA" id="ARBA00023285"/>
    </source>
</evidence>
<dbReference type="GO" id="GO:0008705">
    <property type="term" value="F:methionine synthase activity"/>
    <property type="evidence" value="ECO:0007669"/>
    <property type="project" value="TreeGrafter"/>
</dbReference>
<dbReference type="PANTHER" id="PTHR45833:SF1">
    <property type="entry name" value="METHIONINE SYNTHASE"/>
    <property type="match status" value="1"/>
</dbReference>
<dbReference type="FunFam" id="3.40.50.280:FF:000003">
    <property type="entry name" value="Dimethylamine methyltransferase corrinoid protein"/>
    <property type="match status" value="1"/>
</dbReference>
<dbReference type="InterPro" id="IPR003759">
    <property type="entry name" value="Cbl-bd_cap"/>
</dbReference>
<comment type="similarity">
    <text evidence="1">Belongs to the methylamine corrinoid protein family.</text>
</comment>
<dbReference type="SMART" id="SM01018">
    <property type="entry name" value="B12-binding_2"/>
    <property type="match status" value="1"/>
</dbReference>
<reference evidence="6" key="1">
    <citation type="submission" date="2019-10" db="EMBL/GenBank/DDBJ databases">
        <authorList>
            <person name="Ross D.E."/>
            <person name="Gulliver D."/>
        </authorList>
    </citation>
    <scope>NUCLEOTIDE SEQUENCE</scope>
    <source>
        <strain evidence="6">DER-2019</strain>
    </source>
</reference>
<protein>
    <submittedName>
        <fullName evidence="6">Cobalamin-binding protein</fullName>
    </submittedName>
</protein>
<dbReference type="InterPro" id="IPR036594">
    <property type="entry name" value="Meth_synthase_dom"/>
</dbReference>
<feature type="domain" description="B12-binding" evidence="4">
    <location>
        <begin position="88"/>
        <end position="216"/>
    </location>
</feature>
<dbReference type="InterPro" id="IPR050554">
    <property type="entry name" value="Met_Synthase/Corrinoid"/>
</dbReference>
<dbReference type="GO" id="GO:0046872">
    <property type="term" value="F:metal ion binding"/>
    <property type="evidence" value="ECO:0007669"/>
    <property type="project" value="UniProtKB-KW"/>
</dbReference>
<comment type="caution">
    <text evidence="6">The sequence shown here is derived from an EMBL/GenBank/DDBJ whole genome shotgun (WGS) entry which is preliminary data.</text>
</comment>
<gene>
    <name evidence="6" type="ORF">GH810_05320</name>
</gene>
<proteinExistence type="inferred from homology"/>
<dbReference type="PROSITE" id="PS51337">
    <property type="entry name" value="B12_BINDING_NTER"/>
    <property type="match status" value="1"/>
</dbReference>
<evidence type="ECO:0000313" key="7">
    <source>
        <dbReference type="Proteomes" id="UP000616595"/>
    </source>
</evidence>
<dbReference type="OrthoDB" id="9803687at2"/>
<dbReference type="GO" id="GO:0046653">
    <property type="term" value="P:tetrahydrofolate metabolic process"/>
    <property type="evidence" value="ECO:0007669"/>
    <property type="project" value="TreeGrafter"/>
</dbReference>
<dbReference type="Gene3D" id="1.10.1240.10">
    <property type="entry name" value="Methionine synthase domain"/>
    <property type="match status" value="1"/>
</dbReference>
<evidence type="ECO:0000256" key="2">
    <source>
        <dbReference type="ARBA" id="ARBA00022723"/>
    </source>
</evidence>
<keyword evidence="2" id="KW-0479">Metal-binding</keyword>
<keyword evidence="7" id="KW-1185">Reference proteome</keyword>
<evidence type="ECO:0000259" key="5">
    <source>
        <dbReference type="PROSITE" id="PS51337"/>
    </source>
</evidence>
<dbReference type="RefSeq" id="WP_148566710.1">
    <property type="nucleotide sequence ID" value="NZ_RXYA01000005.1"/>
</dbReference>
<dbReference type="GO" id="GO:0031419">
    <property type="term" value="F:cobalamin binding"/>
    <property type="evidence" value="ECO:0007669"/>
    <property type="project" value="InterPro"/>
</dbReference>
<dbReference type="PROSITE" id="PS51332">
    <property type="entry name" value="B12_BINDING"/>
    <property type="match status" value="1"/>
</dbReference>
<dbReference type="Pfam" id="PF02310">
    <property type="entry name" value="B12-binding"/>
    <property type="match status" value="1"/>
</dbReference>
<dbReference type="AlphaFoldDB" id="A0A923HUY8"/>
<dbReference type="InterPro" id="IPR006158">
    <property type="entry name" value="Cobalamin-bd"/>
</dbReference>
<dbReference type="GO" id="GO:0005829">
    <property type="term" value="C:cytosol"/>
    <property type="evidence" value="ECO:0007669"/>
    <property type="project" value="TreeGrafter"/>
</dbReference>
<keyword evidence="3" id="KW-0170">Cobalt</keyword>
<dbReference type="PANTHER" id="PTHR45833">
    <property type="entry name" value="METHIONINE SYNTHASE"/>
    <property type="match status" value="1"/>
</dbReference>
<dbReference type="InterPro" id="IPR036724">
    <property type="entry name" value="Cobalamin-bd_sf"/>
</dbReference>
<dbReference type="EMBL" id="WJBD01000004">
    <property type="protein sequence ID" value="MBC3887725.1"/>
    <property type="molecule type" value="Genomic_DNA"/>
</dbReference>
<dbReference type="Proteomes" id="UP000616595">
    <property type="component" value="Unassembled WGS sequence"/>
</dbReference>
<dbReference type="SUPFAM" id="SSF47644">
    <property type="entry name" value="Methionine synthase domain"/>
    <property type="match status" value="1"/>
</dbReference>
<dbReference type="Pfam" id="PF02607">
    <property type="entry name" value="B12-binding_2"/>
    <property type="match status" value="1"/>
</dbReference>
<evidence type="ECO:0000313" key="6">
    <source>
        <dbReference type="EMBL" id="MBC3887725.1"/>
    </source>
</evidence>
<dbReference type="CDD" id="cd02070">
    <property type="entry name" value="corrinoid_protein_B12-BD"/>
    <property type="match status" value="1"/>
</dbReference>
<dbReference type="Gene3D" id="3.40.50.280">
    <property type="entry name" value="Cobalamin-binding domain"/>
    <property type="match status" value="1"/>
</dbReference>
<evidence type="ECO:0000256" key="1">
    <source>
        <dbReference type="ARBA" id="ARBA00010854"/>
    </source>
</evidence>
<accession>A0A923HUY8</accession>
<sequence>MMNIANLGQFVIDGNEPGVIENVNLLVAGKADPITIINEGLLSGMNVVGEKFKSGEMFVPEVLMAARAMNAGMDIVKPLIADNDMPSLGTIVIGTVKGDLHDIGKNLVVMMLESAGFKVIDLGIDAKVEQFVAAVKENDADIIGMSAMLTTTMTYMQEVIKACEAEGLDVQYLVGGAPLSPGYSEKIGAIYAADASGAVDTAKKLVGDSVMKEVMFA</sequence>
<dbReference type="SUPFAM" id="SSF52242">
    <property type="entry name" value="Cobalamin (vitamin B12)-binding domain"/>
    <property type="match status" value="1"/>
</dbReference>